<comment type="catalytic activity">
    <reaction evidence="1">
        <text>ATP + protein L-histidine = ADP + protein N-phospho-L-histidine.</text>
        <dbReference type="EC" id="2.7.13.3"/>
    </reaction>
</comment>
<protein>
    <recommendedName>
        <fullName evidence="2">histidine kinase</fullName>
        <ecNumber evidence="2">2.7.13.3</ecNumber>
    </recommendedName>
</protein>
<dbReference type="RefSeq" id="WP_345364915.1">
    <property type="nucleotide sequence ID" value="NZ_BAABII010000012.1"/>
</dbReference>
<feature type="transmembrane region" description="Helical" evidence="9">
    <location>
        <begin position="70"/>
        <end position="87"/>
    </location>
</feature>
<dbReference type="InterPro" id="IPR050482">
    <property type="entry name" value="Sensor_HK_TwoCompSys"/>
</dbReference>
<feature type="domain" description="Signal transduction histidine kinase subgroup 3 dimerisation and phosphoacceptor" evidence="11">
    <location>
        <begin position="197"/>
        <end position="262"/>
    </location>
</feature>
<evidence type="ECO:0000256" key="9">
    <source>
        <dbReference type="SAM" id="Phobius"/>
    </source>
</evidence>
<dbReference type="InterPro" id="IPR036890">
    <property type="entry name" value="HATPase_C_sf"/>
</dbReference>
<proteinExistence type="predicted"/>
<evidence type="ECO:0000256" key="2">
    <source>
        <dbReference type="ARBA" id="ARBA00012438"/>
    </source>
</evidence>
<keyword evidence="13" id="KW-1185">Reference proteome</keyword>
<keyword evidence="9" id="KW-0472">Membrane</keyword>
<feature type="transmembrane region" description="Helical" evidence="9">
    <location>
        <begin position="120"/>
        <end position="140"/>
    </location>
</feature>
<dbReference type="SUPFAM" id="SSF55874">
    <property type="entry name" value="ATPase domain of HSP90 chaperone/DNA topoisomerase II/histidine kinase"/>
    <property type="match status" value="1"/>
</dbReference>
<evidence type="ECO:0000256" key="5">
    <source>
        <dbReference type="ARBA" id="ARBA00022741"/>
    </source>
</evidence>
<evidence type="ECO:0000256" key="4">
    <source>
        <dbReference type="ARBA" id="ARBA00022679"/>
    </source>
</evidence>
<keyword evidence="9" id="KW-0812">Transmembrane</keyword>
<sequence length="407" mass="42436">MGGASRDRVSLRRVRPEVWAWAALVAVAVAVAAVGIPLNSLVYGIPLVLAFPLTALHAAAAVGGVFRPRTAAVGSLVLVLALAALSSGESSAAPWPVAVTTLLGQCALLLVFGLRAPWRIGVACWIGGMLVGCLGLLGPWPTTGAAVTADLVVFSSVTGAALLIGVLVGRWRRISAQLVRERRLTEQEHAARVVVQEKTRIARELHDVIAHSMSIVNVQATTARYRHPGADAALLAEFDELAASSRQALREMRGVLSVLREAGSDADTAPQPGFAAIPELVETTRRAGTAVDVVGAEVLEPGAGDEVAGTVTYRLLQEALSNATRHAPGARAEVRFERPGPELVLTVRNGPPARPPELVAGGGHGQAGMRERVAIVGGDIEFGSTEDGGYRVVATVPLGSGERQEVR</sequence>
<evidence type="ECO:0000256" key="8">
    <source>
        <dbReference type="ARBA" id="ARBA00023012"/>
    </source>
</evidence>
<keyword evidence="8" id="KW-0902">Two-component regulatory system</keyword>
<dbReference type="PANTHER" id="PTHR24421">
    <property type="entry name" value="NITRATE/NITRITE SENSOR PROTEIN NARX-RELATED"/>
    <property type="match status" value="1"/>
</dbReference>
<dbReference type="InterPro" id="IPR003594">
    <property type="entry name" value="HATPase_dom"/>
</dbReference>
<keyword evidence="9" id="KW-1133">Transmembrane helix</keyword>
<evidence type="ECO:0000256" key="6">
    <source>
        <dbReference type="ARBA" id="ARBA00022777"/>
    </source>
</evidence>
<dbReference type="Gene3D" id="1.20.5.1930">
    <property type="match status" value="1"/>
</dbReference>
<dbReference type="Pfam" id="PF02518">
    <property type="entry name" value="HATPase_c"/>
    <property type="match status" value="1"/>
</dbReference>
<reference evidence="12 13" key="1">
    <citation type="submission" date="2024-08" db="EMBL/GenBank/DDBJ databases">
        <title>Genome mining of Saccharopolyspora cebuensis PGLac3 from Nigerian medicinal plant.</title>
        <authorList>
            <person name="Ezeobiora C.E."/>
            <person name="Igbokwe N.H."/>
            <person name="Amin D.H."/>
            <person name="Mendie U.E."/>
        </authorList>
    </citation>
    <scope>NUCLEOTIDE SEQUENCE [LARGE SCALE GENOMIC DNA]</scope>
    <source>
        <strain evidence="12 13">PGLac3</strain>
    </source>
</reference>
<dbReference type="GO" id="GO:0016301">
    <property type="term" value="F:kinase activity"/>
    <property type="evidence" value="ECO:0007669"/>
    <property type="project" value="UniProtKB-KW"/>
</dbReference>
<dbReference type="Pfam" id="PF07730">
    <property type="entry name" value="HisKA_3"/>
    <property type="match status" value="1"/>
</dbReference>
<keyword evidence="7" id="KW-0067">ATP-binding</keyword>
<keyword evidence="4" id="KW-0808">Transferase</keyword>
<organism evidence="12 13">
    <name type="scientific">Saccharopolyspora cebuensis</name>
    <dbReference type="NCBI Taxonomy" id="418759"/>
    <lineage>
        <taxon>Bacteria</taxon>
        <taxon>Bacillati</taxon>
        <taxon>Actinomycetota</taxon>
        <taxon>Actinomycetes</taxon>
        <taxon>Pseudonocardiales</taxon>
        <taxon>Pseudonocardiaceae</taxon>
        <taxon>Saccharopolyspora</taxon>
    </lineage>
</organism>
<dbReference type="EC" id="2.7.13.3" evidence="2"/>
<evidence type="ECO:0000259" key="10">
    <source>
        <dbReference type="Pfam" id="PF02518"/>
    </source>
</evidence>
<evidence type="ECO:0000256" key="7">
    <source>
        <dbReference type="ARBA" id="ARBA00022840"/>
    </source>
</evidence>
<dbReference type="Proteomes" id="UP001564626">
    <property type="component" value="Unassembled WGS sequence"/>
</dbReference>
<evidence type="ECO:0000313" key="13">
    <source>
        <dbReference type="Proteomes" id="UP001564626"/>
    </source>
</evidence>
<name>A0ABV4CF75_9PSEU</name>
<feature type="transmembrane region" description="Helical" evidence="9">
    <location>
        <begin position="18"/>
        <end position="36"/>
    </location>
</feature>
<gene>
    <name evidence="12" type="ORF">AB8O55_10120</name>
</gene>
<evidence type="ECO:0000313" key="12">
    <source>
        <dbReference type="EMBL" id="MEY8039751.1"/>
    </source>
</evidence>
<dbReference type="InterPro" id="IPR011712">
    <property type="entry name" value="Sig_transdc_His_kin_sub3_dim/P"/>
</dbReference>
<dbReference type="PANTHER" id="PTHR24421:SF10">
    <property type="entry name" value="NITRATE_NITRITE SENSOR PROTEIN NARQ"/>
    <property type="match status" value="1"/>
</dbReference>
<dbReference type="Gene3D" id="3.30.565.10">
    <property type="entry name" value="Histidine kinase-like ATPase, C-terminal domain"/>
    <property type="match status" value="1"/>
</dbReference>
<evidence type="ECO:0000256" key="3">
    <source>
        <dbReference type="ARBA" id="ARBA00022553"/>
    </source>
</evidence>
<comment type="caution">
    <text evidence="12">The sequence shown here is derived from an EMBL/GenBank/DDBJ whole genome shotgun (WGS) entry which is preliminary data.</text>
</comment>
<feature type="domain" description="Histidine kinase/HSP90-like ATPase" evidence="10">
    <location>
        <begin position="313"/>
        <end position="398"/>
    </location>
</feature>
<feature type="transmembrane region" description="Helical" evidence="9">
    <location>
        <begin position="42"/>
        <end position="63"/>
    </location>
</feature>
<accession>A0ABV4CF75</accession>
<keyword evidence="3" id="KW-0597">Phosphoprotein</keyword>
<dbReference type="CDD" id="cd16917">
    <property type="entry name" value="HATPase_UhpB-NarQ-NarX-like"/>
    <property type="match status" value="1"/>
</dbReference>
<dbReference type="EMBL" id="JBGEHV010000014">
    <property type="protein sequence ID" value="MEY8039751.1"/>
    <property type="molecule type" value="Genomic_DNA"/>
</dbReference>
<evidence type="ECO:0000259" key="11">
    <source>
        <dbReference type="Pfam" id="PF07730"/>
    </source>
</evidence>
<feature type="transmembrane region" description="Helical" evidence="9">
    <location>
        <begin position="146"/>
        <end position="168"/>
    </location>
</feature>
<keyword evidence="6 12" id="KW-0418">Kinase</keyword>
<feature type="transmembrane region" description="Helical" evidence="9">
    <location>
        <begin position="93"/>
        <end position="113"/>
    </location>
</feature>
<evidence type="ECO:0000256" key="1">
    <source>
        <dbReference type="ARBA" id="ARBA00000085"/>
    </source>
</evidence>
<keyword evidence="5" id="KW-0547">Nucleotide-binding</keyword>